<dbReference type="InterPro" id="IPR015813">
    <property type="entry name" value="Pyrv/PenolPyrv_kinase-like_dom"/>
</dbReference>
<evidence type="ECO:0000256" key="4">
    <source>
        <dbReference type="ARBA" id="ARBA00006237"/>
    </source>
</evidence>
<dbReference type="Gene3D" id="2.40.33.10">
    <property type="entry name" value="PK beta-barrel domain-like"/>
    <property type="match status" value="1"/>
</dbReference>
<keyword evidence="8 18" id="KW-0808">Transferase</keyword>
<dbReference type="FunFam" id="3.20.20.60:FF:000025">
    <property type="entry name" value="Pyruvate kinase"/>
    <property type="match status" value="1"/>
</dbReference>
<evidence type="ECO:0000313" key="23">
    <source>
        <dbReference type="Proteomes" id="UP000886800"/>
    </source>
</evidence>
<dbReference type="GO" id="GO:0030955">
    <property type="term" value="F:potassium ion binding"/>
    <property type="evidence" value="ECO:0007669"/>
    <property type="project" value="UniProtKB-UniRule"/>
</dbReference>
<feature type="domain" description="Pyruvate kinase C-terminal" evidence="21">
    <location>
        <begin position="360"/>
        <end position="473"/>
    </location>
</feature>
<evidence type="ECO:0000259" key="21">
    <source>
        <dbReference type="Pfam" id="PF02887"/>
    </source>
</evidence>
<dbReference type="Pfam" id="PF00224">
    <property type="entry name" value="PK"/>
    <property type="match status" value="1"/>
</dbReference>
<evidence type="ECO:0000256" key="9">
    <source>
        <dbReference type="ARBA" id="ARBA00022723"/>
    </source>
</evidence>
<dbReference type="EMBL" id="DXES01000011">
    <property type="protein sequence ID" value="HIX64691.1"/>
    <property type="molecule type" value="Genomic_DNA"/>
</dbReference>
<evidence type="ECO:0000256" key="7">
    <source>
        <dbReference type="ARBA" id="ARBA00018587"/>
    </source>
</evidence>
<dbReference type="InterPro" id="IPR040442">
    <property type="entry name" value="Pyrv_kinase-like_dom_sf"/>
</dbReference>
<evidence type="ECO:0000313" key="22">
    <source>
        <dbReference type="EMBL" id="HIX64691.1"/>
    </source>
</evidence>
<dbReference type="SUPFAM" id="SSF52935">
    <property type="entry name" value="PK C-terminal domain-like"/>
    <property type="match status" value="1"/>
</dbReference>
<dbReference type="Pfam" id="PF00391">
    <property type="entry name" value="PEP-utilizers"/>
    <property type="match status" value="1"/>
</dbReference>
<comment type="cofactor">
    <cofactor evidence="2">
        <name>K(+)</name>
        <dbReference type="ChEBI" id="CHEBI:29103"/>
    </cofactor>
</comment>
<dbReference type="GO" id="GO:0000287">
    <property type="term" value="F:magnesium ion binding"/>
    <property type="evidence" value="ECO:0007669"/>
    <property type="project" value="UniProtKB-UniRule"/>
</dbReference>
<protein>
    <recommendedName>
        <fullName evidence="7 17">Pyruvate kinase</fullName>
        <ecNumber evidence="6 17">2.7.1.40</ecNumber>
    </recommendedName>
</protein>
<comment type="cofactor">
    <cofactor evidence="1">
        <name>Mg(2+)</name>
        <dbReference type="ChEBI" id="CHEBI:18420"/>
    </cofactor>
</comment>
<comment type="similarity">
    <text evidence="4">In the C-terminal section; belongs to the PEP-utilizing enzyme family.</text>
</comment>
<keyword evidence="12" id="KW-0067">ATP-binding</keyword>
<evidence type="ECO:0000256" key="16">
    <source>
        <dbReference type="ARBA" id="ARBA00023317"/>
    </source>
</evidence>
<dbReference type="NCBIfam" id="NF004491">
    <property type="entry name" value="PRK05826.1"/>
    <property type="match status" value="1"/>
</dbReference>
<accession>A0A9D2B6D7</accession>
<dbReference type="Gene3D" id="3.50.30.10">
    <property type="entry name" value="Phosphohistidine domain"/>
    <property type="match status" value="1"/>
</dbReference>
<evidence type="ECO:0000256" key="12">
    <source>
        <dbReference type="ARBA" id="ARBA00022840"/>
    </source>
</evidence>
<dbReference type="GO" id="GO:0004743">
    <property type="term" value="F:pyruvate kinase activity"/>
    <property type="evidence" value="ECO:0007669"/>
    <property type="project" value="UniProtKB-UniRule"/>
</dbReference>
<dbReference type="InterPro" id="IPR015793">
    <property type="entry name" value="Pyrv_Knase_brl"/>
</dbReference>
<evidence type="ECO:0000256" key="17">
    <source>
        <dbReference type="NCBIfam" id="TIGR01064"/>
    </source>
</evidence>
<keyword evidence="9" id="KW-0479">Metal-binding</keyword>
<dbReference type="SUPFAM" id="SSF52009">
    <property type="entry name" value="Phosphohistidine domain"/>
    <property type="match status" value="1"/>
</dbReference>
<dbReference type="InterPro" id="IPR036637">
    <property type="entry name" value="Phosphohistidine_dom_sf"/>
</dbReference>
<dbReference type="GO" id="GO:0016301">
    <property type="term" value="F:kinase activity"/>
    <property type="evidence" value="ECO:0007669"/>
    <property type="project" value="UniProtKB-KW"/>
</dbReference>
<evidence type="ECO:0000256" key="1">
    <source>
        <dbReference type="ARBA" id="ARBA00001946"/>
    </source>
</evidence>
<organism evidence="22 23">
    <name type="scientific">Candidatus Anaerotruncus excrementipullorum</name>
    <dbReference type="NCBI Taxonomy" id="2838465"/>
    <lineage>
        <taxon>Bacteria</taxon>
        <taxon>Bacillati</taxon>
        <taxon>Bacillota</taxon>
        <taxon>Clostridia</taxon>
        <taxon>Eubacteriales</taxon>
        <taxon>Oscillospiraceae</taxon>
        <taxon>Anaerotruncus</taxon>
    </lineage>
</organism>
<dbReference type="InterPro" id="IPR015806">
    <property type="entry name" value="Pyrv_Knase_insert_dom_sf"/>
</dbReference>
<evidence type="ECO:0000256" key="6">
    <source>
        <dbReference type="ARBA" id="ARBA00012142"/>
    </source>
</evidence>
<evidence type="ECO:0000256" key="8">
    <source>
        <dbReference type="ARBA" id="ARBA00022679"/>
    </source>
</evidence>
<evidence type="ECO:0000259" key="19">
    <source>
        <dbReference type="Pfam" id="PF00224"/>
    </source>
</evidence>
<evidence type="ECO:0000256" key="3">
    <source>
        <dbReference type="ARBA" id="ARBA00004997"/>
    </source>
</evidence>
<evidence type="ECO:0000256" key="14">
    <source>
        <dbReference type="ARBA" id="ARBA00022958"/>
    </source>
</evidence>
<dbReference type="InterPro" id="IPR011037">
    <property type="entry name" value="Pyrv_Knase-like_insert_dom_sf"/>
</dbReference>
<keyword evidence="11 18" id="KW-0418">Kinase</keyword>
<evidence type="ECO:0000256" key="2">
    <source>
        <dbReference type="ARBA" id="ARBA00001958"/>
    </source>
</evidence>
<dbReference type="SUPFAM" id="SSF50800">
    <property type="entry name" value="PK beta-barrel domain-like"/>
    <property type="match status" value="1"/>
</dbReference>
<keyword evidence="15 18" id="KW-0324">Glycolysis</keyword>
<dbReference type="FunFam" id="2.40.33.10:FF:000001">
    <property type="entry name" value="Pyruvate kinase"/>
    <property type="match status" value="1"/>
</dbReference>
<dbReference type="Proteomes" id="UP000886800">
    <property type="component" value="Unassembled WGS sequence"/>
</dbReference>
<feature type="domain" description="Pyruvate kinase barrel" evidence="19">
    <location>
        <begin position="1"/>
        <end position="323"/>
    </location>
</feature>
<name>A0A9D2B6D7_9FIRM</name>
<evidence type="ECO:0000256" key="13">
    <source>
        <dbReference type="ARBA" id="ARBA00022842"/>
    </source>
</evidence>
<proteinExistence type="inferred from homology"/>
<comment type="caution">
    <text evidence="22">The sequence shown here is derived from an EMBL/GenBank/DDBJ whole genome shotgun (WGS) entry which is preliminary data.</text>
</comment>
<dbReference type="AlphaFoldDB" id="A0A9D2B6D7"/>
<keyword evidence="13 18" id="KW-0460">Magnesium</keyword>
<dbReference type="PANTHER" id="PTHR11817">
    <property type="entry name" value="PYRUVATE KINASE"/>
    <property type="match status" value="1"/>
</dbReference>
<evidence type="ECO:0000259" key="20">
    <source>
        <dbReference type="Pfam" id="PF00391"/>
    </source>
</evidence>
<reference evidence="22" key="2">
    <citation type="submission" date="2021-04" db="EMBL/GenBank/DDBJ databases">
        <authorList>
            <person name="Gilroy R."/>
        </authorList>
    </citation>
    <scope>NUCLEOTIDE SEQUENCE</scope>
    <source>
        <strain evidence="22">CHK188-5543</strain>
    </source>
</reference>
<dbReference type="PROSITE" id="PS00110">
    <property type="entry name" value="PYRUVATE_KINASE"/>
    <property type="match status" value="1"/>
</dbReference>
<keyword evidence="16 22" id="KW-0670">Pyruvate</keyword>
<evidence type="ECO:0000256" key="5">
    <source>
        <dbReference type="ARBA" id="ARBA00008663"/>
    </source>
</evidence>
<keyword evidence="10" id="KW-0547">Nucleotide-binding</keyword>
<dbReference type="InterPro" id="IPR001697">
    <property type="entry name" value="Pyr_Knase"/>
</dbReference>
<evidence type="ECO:0000256" key="15">
    <source>
        <dbReference type="ARBA" id="ARBA00023152"/>
    </source>
</evidence>
<dbReference type="GO" id="GO:0005524">
    <property type="term" value="F:ATP binding"/>
    <property type="evidence" value="ECO:0007669"/>
    <property type="project" value="UniProtKB-KW"/>
</dbReference>
<comment type="similarity">
    <text evidence="5 18">Belongs to the pyruvate kinase family.</text>
</comment>
<dbReference type="EC" id="2.7.1.40" evidence="6 17"/>
<evidence type="ECO:0000256" key="18">
    <source>
        <dbReference type="RuleBase" id="RU000504"/>
    </source>
</evidence>
<dbReference type="InterPro" id="IPR008279">
    <property type="entry name" value="PEP-util_enz_mobile_dom"/>
</dbReference>
<reference evidence="22" key="1">
    <citation type="journal article" date="2021" name="PeerJ">
        <title>Extensive microbial diversity within the chicken gut microbiome revealed by metagenomics and culture.</title>
        <authorList>
            <person name="Gilroy R."/>
            <person name="Ravi A."/>
            <person name="Getino M."/>
            <person name="Pursley I."/>
            <person name="Horton D.L."/>
            <person name="Alikhan N.F."/>
            <person name="Baker D."/>
            <person name="Gharbi K."/>
            <person name="Hall N."/>
            <person name="Watson M."/>
            <person name="Adriaenssens E.M."/>
            <person name="Foster-Nyarko E."/>
            <person name="Jarju S."/>
            <person name="Secka A."/>
            <person name="Antonio M."/>
            <person name="Oren A."/>
            <person name="Chaudhuri R.R."/>
            <person name="La Ragione R."/>
            <person name="Hildebrand F."/>
            <person name="Pallen M.J."/>
        </authorList>
    </citation>
    <scope>NUCLEOTIDE SEQUENCE</scope>
    <source>
        <strain evidence="22">CHK188-5543</strain>
    </source>
</reference>
<evidence type="ECO:0000256" key="10">
    <source>
        <dbReference type="ARBA" id="ARBA00022741"/>
    </source>
</evidence>
<gene>
    <name evidence="22" type="primary">pyk</name>
    <name evidence="22" type="ORF">H9736_00425</name>
</gene>
<dbReference type="NCBIfam" id="NF004978">
    <property type="entry name" value="PRK06354.1"/>
    <property type="match status" value="1"/>
</dbReference>
<sequence length="609" mass="65339">MRKTKIVCTLGPASVSEGVMRSMILAGMDVARFNFSHGTQESHLEAFQTLSRLREDLKVPVASLLDTKGPEIRLGLFQGGGAQLEAGSRFTLVTEECQGDASHASITFPGLVEDVKAGDTILLNDGAIALRVESVSPTAIDCVVQNGGYISDRKGVNVPGVRLSMPYISEKDRSDILFGAKMGFDFIAASFARRAQDILEIRQLLERQGNQTIRIIAKIENAEGVSNADEILRVSDGIMVARGDMGVEIPFEEVPIQQKILIKKCYAAGKMVITATQMLESMIQNPRPTRAETADVANAIYDGTSAIMLSGETAAGSYPVEAVRTMARIAERTERDIDYRSQFFHRGADPVSGRAPDVTNAIAHATCTTAYDLGAKAILTVTWSGTTARMLSKFRPDIPIIACTHKPSTYQQLNLSWGVTPLLCQVQENTDSLFAHAVEVAKAAGYVEDGDVVVITAGVPLGVNGTTNLLKVHVVGDILVSGQGVNKLHSFGRVCVAHDEEEALRNFQDGDILVVPETSNTLLPILKKASGIVTEKGGMNSHAAIVGMTLDIPVVVFAENATKILKSSTMVYLDAAAGTVRNQTRSQCDLVAFSSGNGPKADRTSKDRD</sequence>
<dbReference type="Gene3D" id="3.20.20.60">
    <property type="entry name" value="Phosphoenolpyruvate-binding domains"/>
    <property type="match status" value="1"/>
</dbReference>
<dbReference type="InterPro" id="IPR015795">
    <property type="entry name" value="Pyrv_Knase_C"/>
</dbReference>
<dbReference type="Gene3D" id="3.40.1380.20">
    <property type="entry name" value="Pyruvate kinase, C-terminal domain"/>
    <property type="match status" value="1"/>
</dbReference>
<dbReference type="Pfam" id="PF02887">
    <property type="entry name" value="PK_C"/>
    <property type="match status" value="1"/>
</dbReference>
<dbReference type="InterPro" id="IPR036918">
    <property type="entry name" value="Pyrv_Knase_C_sf"/>
</dbReference>
<comment type="catalytic activity">
    <reaction evidence="18">
        <text>pyruvate + ATP = phosphoenolpyruvate + ADP + H(+)</text>
        <dbReference type="Rhea" id="RHEA:18157"/>
        <dbReference type="ChEBI" id="CHEBI:15361"/>
        <dbReference type="ChEBI" id="CHEBI:15378"/>
        <dbReference type="ChEBI" id="CHEBI:30616"/>
        <dbReference type="ChEBI" id="CHEBI:58702"/>
        <dbReference type="ChEBI" id="CHEBI:456216"/>
        <dbReference type="EC" id="2.7.1.40"/>
    </reaction>
</comment>
<dbReference type="InterPro" id="IPR018209">
    <property type="entry name" value="Pyrv_Knase_AS"/>
</dbReference>
<feature type="domain" description="PEP-utilising enzyme mobile" evidence="20">
    <location>
        <begin position="507"/>
        <end position="578"/>
    </location>
</feature>
<evidence type="ECO:0000256" key="11">
    <source>
        <dbReference type="ARBA" id="ARBA00022777"/>
    </source>
</evidence>
<comment type="pathway">
    <text evidence="3 18">Carbohydrate degradation; glycolysis; pyruvate from D-glyceraldehyde 3-phosphate: step 5/5.</text>
</comment>
<dbReference type="SUPFAM" id="SSF51621">
    <property type="entry name" value="Phosphoenolpyruvate/pyruvate domain"/>
    <property type="match status" value="1"/>
</dbReference>
<keyword evidence="14" id="KW-0630">Potassium</keyword>
<dbReference type="NCBIfam" id="TIGR01064">
    <property type="entry name" value="pyruv_kin"/>
    <property type="match status" value="1"/>
</dbReference>
<dbReference type="PRINTS" id="PR01050">
    <property type="entry name" value="PYRUVTKNASE"/>
</dbReference>